<dbReference type="AlphaFoldDB" id="A0A1I3P536"/>
<dbReference type="InterPro" id="IPR043519">
    <property type="entry name" value="NT_sf"/>
</dbReference>
<dbReference type="Pfam" id="PF10335">
    <property type="entry name" value="DUF294_C"/>
    <property type="match status" value="1"/>
</dbReference>
<dbReference type="SUPFAM" id="SSF81301">
    <property type="entry name" value="Nucleotidyltransferase"/>
    <property type="match status" value="1"/>
</dbReference>
<dbReference type="EMBL" id="FOQH01000015">
    <property type="protein sequence ID" value="SFJ16673.1"/>
    <property type="molecule type" value="Genomic_DNA"/>
</dbReference>
<dbReference type="SUPFAM" id="SSF51206">
    <property type="entry name" value="cAMP-binding domain-like"/>
    <property type="match status" value="1"/>
</dbReference>
<keyword evidence="6" id="KW-1185">Reference proteome</keyword>
<dbReference type="Pfam" id="PF00571">
    <property type="entry name" value="CBS"/>
    <property type="match status" value="2"/>
</dbReference>
<organism evidence="5 6">
    <name type="scientific">Albimonas pacifica</name>
    <dbReference type="NCBI Taxonomy" id="1114924"/>
    <lineage>
        <taxon>Bacteria</taxon>
        <taxon>Pseudomonadati</taxon>
        <taxon>Pseudomonadota</taxon>
        <taxon>Alphaproteobacteria</taxon>
        <taxon>Rhodobacterales</taxon>
        <taxon>Paracoccaceae</taxon>
        <taxon>Albimonas</taxon>
    </lineage>
</organism>
<dbReference type="GO" id="GO:0008773">
    <property type="term" value="F:[protein-PII] uridylyltransferase activity"/>
    <property type="evidence" value="ECO:0007669"/>
    <property type="project" value="InterPro"/>
</dbReference>
<dbReference type="SMART" id="SM00116">
    <property type="entry name" value="CBS"/>
    <property type="match status" value="2"/>
</dbReference>
<dbReference type="InterPro" id="IPR051257">
    <property type="entry name" value="Diverse_CBS-Domain"/>
</dbReference>
<keyword evidence="1 2" id="KW-0129">CBS domain</keyword>
<dbReference type="InterPro" id="IPR018821">
    <property type="entry name" value="DUF294_put_nucleoTrafse_sb-bd"/>
</dbReference>
<name>A0A1I3P536_9RHOB</name>
<dbReference type="SUPFAM" id="SSF54631">
    <property type="entry name" value="CBS-domain pair"/>
    <property type="match status" value="1"/>
</dbReference>
<dbReference type="OrthoDB" id="9808528at2"/>
<dbReference type="Pfam" id="PF00027">
    <property type="entry name" value="cNMP_binding"/>
    <property type="match status" value="1"/>
</dbReference>
<feature type="domain" description="CBS" evidence="4">
    <location>
        <begin position="162"/>
        <end position="217"/>
    </location>
</feature>
<dbReference type="Proteomes" id="UP000199377">
    <property type="component" value="Unassembled WGS sequence"/>
</dbReference>
<accession>A0A1I3P536</accession>
<dbReference type="Gene3D" id="3.10.580.10">
    <property type="entry name" value="CBS-domain"/>
    <property type="match status" value="1"/>
</dbReference>
<dbReference type="SMART" id="SM00100">
    <property type="entry name" value="cNMP"/>
    <property type="match status" value="1"/>
</dbReference>
<evidence type="ECO:0000256" key="2">
    <source>
        <dbReference type="PROSITE-ProRule" id="PRU00703"/>
    </source>
</evidence>
<dbReference type="InterPro" id="IPR014710">
    <property type="entry name" value="RmlC-like_jellyroll"/>
</dbReference>
<dbReference type="InterPro" id="IPR000595">
    <property type="entry name" value="cNMP-bd_dom"/>
</dbReference>
<dbReference type="InterPro" id="IPR018490">
    <property type="entry name" value="cNMP-bd_dom_sf"/>
</dbReference>
<evidence type="ECO:0000259" key="3">
    <source>
        <dbReference type="PROSITE" id="PS50042"/>
    </source>
</evidence>
<proteinExistence type="predicted"/>
<dbReference type="PROSITE" id="PS50042">
    <property type="entry name" value="CNMP_BINDING_3"/>
    <property type="match status" value="1"/>
</dbReference>
<dbReference type="InterPro" id="IPR005105">
    <property type="entry name" value="GlnD_Uridyltrans_N"/>
</dbReference>
<dbReference type="PROSITE" id="PS51371">
    <property type="entry name" value="CBS"/>
    <property type="match status" value="2"/>
</dbReference>
<dbReference type="InterPro" id="IPR046342">
    <property type="entry name" value="CBS_dom_sf"/>
</dbReference>
<dbReference type="RefSeq" id="WP_092865493.1">
    <property type="nucleotide sequence ID" value="NZ_FOQH01000015.1"/>
</dbReference>
<feature type="domain" description="CBS" evidence="4">
    <location>
        <begin position="226"/>
        <end position="282"/>
    </location>
</feature>
<dbReference type="PANTHER" id="PTHR43080">
    <property type="entry name" value="CBS DOMAIN-CONTAINING PROTEIN CBSX3, MITOCHONDRIAL"/>
    <property type="match status" value="1"/>
</dbReference>
<sequence length="617" mass="66491">MDDDAIPGPEAPQGRLVDRLARYAPFDLLPPDRHAELDHELIRLDVAPGGTIFEQGEVLRGLYVILSGVVEVRTAEGEAISRRGEGEAMGERGLLRDGRAMLGAHAETAVELLLLPAPLFRRLVDAEPGFARWFGRAVPVEPGEDSGPYAAGLTALQVSALMSRAPVTAPPGTPVAEIARRMRDASVSSVLVTQGEALAGIVTVHDLTRKVLAEDLTGAVAVERVMTPAPLTIDPEATGLDAMIAMAGRDINHLPVVDRRGRLIGMIGRTDLFRRQAATASSMAGELVSAPDPAAMEAVFARLPELLGVLVAANARPAAICRRVTDLADAATRRLLQLAEAKLGPPPVPYLWAACGSQGRREQTGVSDQDNCLILDDAATPDHDAYFQALARFVSDGLNRAGFYYCPGEMMATNPRWRQPRRIWQGYFAGWIAQPDDMAQMLASVMFDLRPIAGRMSLFDDLHSQTLAMARGNSIFLRHMIGNALKHAPPLTLFRGLSTIRSGAHRNTLDLKIAGVVPVVDLARIYALRGGIEAANTRERIVAARDLGVISRTGAHDLLDAYDLIAETRLRHQAAQIARGAAPDNYLAPEALSDLERSHLRDAFLVVKTMQSALGQG</sequence>
<evidence type="ECO:0000259" key="4">
    <source>
        <dbReference type="PROSITE" id="PS51371"/>
    </source>
</evidence>
<dbReference type="InterPro" id="IPR000644">
    <property type="entry name" value="CBS_dom"/>
</dbReference>
<dbReference type="PANTHER" id="PTHR43080:SF2">
    <property type="entry name" value="CBS DOMAIN-CONTAINING PROTEIN"/>
    <property type="match status" value="1"/>
</dbReference>
<protein>
    <submittedName>
        <fullName evidence="5">CBS domain-containing protein</fullName>
    </submittedName>
</protein>
<dbReference type="STRING" id="1114924.SAMN05216258_11568"/>
<dbReference type="Gene3D" id="2.60.120.10">
    <property type="entry name" value="Jelly Rolls"/>
    <property type="match status" value="1"/>
</dbReference>
<gene>
    <name evidence="5" type="ORF">SAMN05216258_11568</name>
</gene>
<dbReference type="CDD" id="cd05401">
    <property type="entry name" value="NT_GlnE_GlnD_like"/>
    <property type="match status" value="1"/>
</dbReference>
<evidence type="ECO:0000313" key="6">
    <source>
        <dbReference type="Proteomes" id="UP000199377"/>
    </source>
</evidence>
<feature type="domain" description="Cyclic nucleotide-binding" evidence="3">
    <location>
        <begin position="25"/>
        <end position="124"/>
    </location>
</feature>
<dbReference type="Pfam" id="PF03445">
    <property type="entry name" value="DUF294"/>
    <property type="match status" value="1"/>
</dbReference>
<dbReference type="CDD" id="cd04587">
    <property type="entry name" value="CBS_pair_CAP-ED_NT_Pol-beta-like_DUF294_assoc"/>
    <property type="match status" value="1"/>
</dbReference>
<dbReference type="CDD" id="cd00038">
    <property type="entry name" value="CAP_ED"/>
    <property type="match status" value="1"/>
</dbReference>
<evidence type="ECO:0000256" key="1">
    <source>
        <dbReference type="ARBA" id="ARBA00023122"/>
    </source>
</evidence>
<evidence type="ECO:0000313" key="5">
    <source>
        <dbReference type="EMBL" id="SFJ16673.1"/>
    </source>
</evidence>
<reference evidence="5 6" key="1">
    <citation type="submission" date="2016-10" db="EMBL/GenBank/DDBJ databases">
        <authorList>
            <person name="de Groot N.N."/>
        </authorList>
    </citation>
    <scope>NUCLEOTIDE SEQUENCE [LARGE SCALE GENOMIC DNA]</scope>
    <source>
        <strain evidence="5 6">CGMCC 1.11030</strain>
    </source>
</reference>